<gene>
    <name evidence="1" type="ORF">KU39_2433</name>
</gene>
<organism evidence="1 2">
    <name type="scientific">Piscirickettsia salmonis</name>
    <dbReference type="NCBI Taxonomy" id="1238"/>
    <lineage>
        <taxon>Bacteria</taxon>
        <taxon>Pseudomonadati</taxon>
        <taxon>Pseudomonadota</taxon>
        <taxon>Gammaproteobacteria</taxon>
        <taxon>Thiotrichales</taxon>
        <taxon>Piscirickettsiaceae</taxon>
        <taxon>Piscirickettsia</taxon>
    </lineage>
</organism>
<dbReference type="PANTHER" id="PTHR35564">
    <property type="match status" value="1"/>
</dbReference>
<dbReference type="InterPro" id="IPR010732">
    <property type="entry name" value="T6SS_TssG-like"/>
</dbReference>
<accession>A0A1L6TDV0</accession>
<name>A0A1L6TDV0_PISSA</name>
<evidence type="ECO:0000313" key="2">
    <source>
        <dbReference type="Proteomes" id="UP000029558"/>
    </source>
</evidence>
<protein>
    <submittedName>
        <fullName evidence="1">Type VI secretion system VasB-like protein</fullName>
    </submittedName>
</protein>
<dbReference type="OrthoDB" id="1523296at2"/>
<dbReference type="PANTHER" id="PTHR35564:SF3">
    <property type="entry name" value="TYPE VI SECRETION SYSTEM BASEPLATE SUBUNIT TSSG"/>
    <property type="match status" value="1"/>
</dbReference>
<evidence type="ECO:0000313" key="1">
    <source>
        <dbReference type="EMBL" id="ALB23611.1"/>
    </source>
</evidence>
<dbReference type="Pfam" id="PF06996">
    <property type="entry name" value="T6SS_TssG"/>
    <property type="match status" value="1"/>
</dbReference>
<reference evidence="1 2" key="1">
    <citation type="journal article" date="2014" name="Genome Announc.">
        <title>Comparative Genome Analysis of Two Isolates of the Fish Pathogen Piscirickettsia salmonis from Different Hosts Reveals Major Differences in Virulence-Associated Secretion Systems.</title>
        <authorList>
            <person name="Bohle H."/>
            <person name="Henriquez P."/>
            <person name="Grothusen H."/>
            <person name="Navas E."/>
            <person name="Sandoval A."/>
            <person name="Bustamante F."/>
            <person name="Bustos P."/>
            <person name="Mancilla M."/>
        </authorList>
    </citation>
    <scope>NUCLEOTIDE SEQUENCE [LARGE SCALE GENOMIC DNA]</scope>
    <source>
        <strain evidence="2">B1-32597</strain>
    </source>
</reference>
<dbReference type="EMBL" id="CP012508">
    <property type="protein sequence ID" value="ALB23611.1"/>
    <property type="molecule type" value="Genomic_DNA"/>
</dbReference>
<sequence>MDKYKVSPLAQIVLARAKKVDLNGLCDIARLLKKNSLKNRLFFYSKPSLSNDILDIDNEKIISFGKESLFLTANVNFFGLTNITSPLPEHYIESALADDSGNINNLFSFYSSYFFEILLKFIEKESYSLIGPINKKSHIFSYVSLISNFPQDALTVNKESFFLASLISSGKSRSAMCFFIKAVFYFESVSFDEFILSYVTLEPEFRACLGRSNATLHKDSYIGSRKKSYQSLIHINIICQNSHEFYPGSRLTCSLFNVIRQVIHSPVNFEVYMLESQASCTPSILGKKTTALGWNSVLFSNESAGGKAIKKKLILKAR</sequence>
<dbReference type="Proteomes" id="UP000029558">
    <property type="component" value="Chromosome"/>
</dbReference>
<dbReference type="AlphaFoldDB" id="A0A1L6TDV0"/>
<proteinExistence type="predicted"/>
<dbReference type="RefSeq" id="WP_027242850.1">
    <property type="nucleotide sequence ID" value="NZ_CP012508.1"/>
</dbReference>